<name>A0A1I5YAA9_9ACTN</name>
<feature type="region of interest" description="Disordered" evidence="1">
    <location>
        <begin position="1"/>
        <end position="40"/>
    </location>
</feature>
<evidence type="ECO:0000313" key="2">
    <source>
        <dbReference type="EMBL" id="SFQ41154.1"/>
    </source>
</evidence>
<dbReference type="EMBL" id="FOVH01000031">
    <property type="protein sequence ID" value="SFQ41154.1"/>
    <property type="molecule type" value="Genomic_DNA"/>
</dbReference>
<feature type="compositionally biased region" description="Pro residues" evidence="1">
    <location>
        <begin position="10"/>
        <end position="27"/>
    </location>
</feature>
<dbReference type="RefSeq" id="WP_177287932.1">
    <property type="nucleotide sequence ID" value="NZ_FOVH01000031.1"/>
</dbReference>
<dbReference type="Proteomes" id="UP000183413">
    <property type="component" value="Unassembled WGS sequence"/>
</dbReference>
<organism evidence="2 3">
    <name type="scientific">Actinomadura madurae</name>
    <dbReference type="NCBI Taxonomy" id="1993"/>
    <lineage>
        <taxon>Bacteria</taxon>
        <taxon>Bacillati</taxon>
        <taxon>Actinomycetota</taxon>
        <taxon>Actinomycetes</taxon>
        <taxon>Streptosporangiales</taxon>
        <taxon>Thermomonosporaceae</taxon>
        <taxon>Actinomadura</taxon>
    </lineage>
</organism>
<gene>
    <name evidence="2" type="ORF">SAMN04489713_1317</name>
</gene>
<keyword evidence="3" id="KW-1185">Reference proteome</keyword>
<dbReference type="AlphaFoldDB" id="A0A1I5YAA9"/>
<reference evidence="2 3" key="1">
    <citation type="submission" date="2016-10" db="EMBL/GenBank/DDBJ databases">
        <authorList>
            <person name="de Groot N.N."/>
        </authorList>
    </citation>
    <scope>NUCLEOTIDE SEQUENCE [LARGE SCALE GENOMIC DNA]</scope>
    <source>
        <strain evidence="2 3">DSM 43067</strain>
    </source>
</reference>
<dbReference type="InterPro" id="IPR046609">
    <property type="entry name" value="DUF6668"/>
</dbReference>
<dbReference type="Pfam" id="PF20373">
    <property type="entry name" value="DUF6668"/>
    <property type="match status" value="1"/>
</dbReference>
<sequence>MQMADVARSPSPPGPAGPPSPPGPPAGYAPGPGQAGPQAGRFQARAVTPARLAPPPTSSLGLARFNGPGPAVWFTSCHGGTGASTLAELYPGGTCAGRYWPVPEPPGQARVVLVARTHASGLIAAQAAARQWAAGVLPGVRLLGLVAVADAPGKRPKPLKELLRLISGGVPQVWELPWVEALRLGDPPTQVRLPSPYARLTQDLNRIISEDAHA</sequence>
<accession>A0A1I5YAA9</accession>
<dbReference type="InParanoid" id="A0A1I5YAA9"/>
<feature type="compositionally biased region" description="Low complexity" evidence="1">
    <location>
        <begin position="28"/>
        <end position="40"/>
    </location>
</feature>
<dbReference type="STRING" id="1993.SAMN04489713_1317"/>
<proteinExistence type="predicted"/>
<protein>
    <submittedName>
        <fullName evidence="2">Uncharacterized protein</fullName>
    </submittedName>
</protein>
<evidence type="ECO:0000256" key="1">
    <source>
        <dbReference type="SAM" id="MobiDB-lite"/>
    </source>
</evidence>
<evidence type="ECO:0000313" key="3">
    <source>
        <dbReference type="Proteomes" id="UP000183413"/>
    </source>
</evidence>